<dbReference type="PRINTS" id="PR01544">
    <property type="entry name" value="ARATH130DUF"/>
</dbReference>
<feature type="compositionally biased region" description="Acidic residues" evidence="8">
    <location>
        <begin position="386"/>
        <end position="399"/>
    </location>
</feature>
<keyword evidence="3" id="KW-0863">Zinc-finger</keyword>
<dbReference type="InterPro" id="IPR047578">
    <property type="entry name" value="OBE1-like_PHD"/>
</dbReference>
<keyword evidence="6" id="KW-0539">Nucleus</keyword>
<feature type="compositionally biased region" description="Basic and acidic residues" evidence="8">
    <location>
        <begin position="35"/>
        <end position="48"/>
    </location>
</feature>
<evidence type="ECO:0000256" key="3">
    <source>
        <dbReference type="ARBA" id="ARBA00022771"/>
    </source>
</evidence>
<evidence type="ECO:0000256" key="2">
    <source>
        <dbReference type="ARBA" id="ARBA00022723"/>
    </source>
</evidence>
<dbReference type="PANTHER" id="PTHR21736">
    <property type="entry name" value="VERNALIZATION-INSENSITIVE PROTEIN 3"/>
    <property type="match status" value="1"/>
</dbReference>
<feature type="compositionally biased region" description="Basic and acidic residues" evidence="8">
    <location>
        <begin position="196"/>
        <end position="206"/>
    </location>
</feature>
<feature type="region of interest" description="Disordered" evidence="8">
    <location>
        <begin position="34"/>
        <end position="59"/>
    </location>
</feature>
<comment type="subcellular location">
    <subcellularLocation>
        <location evidence="1">Nucleus</location>
    </subcellularLocation>
</comment>
<dbReference type="InterPro" id="IPR004082">
    <property type="entry name" value="OBERON"/>
</dbReference>
<dbReference type="EMBL" id="CM035427">
    <property type="protein sequence ID" value="KAH7306824.1"/>
    <property type="molecule type" value="Genomic_DNA"/>
</dbReference>
<feature type="compositionally biased region" description="Polar residues" evidence="8">
    <location>
        <begin position="167"/>
        <end position="180"/>
    </location>
</feature>
<evidence type="ECO:0000313" key="12">
    <source>
        <dbReference type="Proteomes" id="UP000825935"/>
    </source>
</evidence>
<protein>
    <recommendedName>
        <fullName evidence="13">Protein OBERON 4</fullName>
    </recommendedName>
</protein>
<feature type="compositionally biased region" description="Polar residues" evidence="8">
    <location>
        <begin position="246"/>
        <end position="263"/>
    </location>
</feature>
<feature type="compositionally biased region" description="Basic and acidic residues" evidence="8">
    <location>
        <begin position="344"/>
        <end position="355"/>
    </location>
</feature>
<keyword evidence="2" id="KW-0479">Metal-binding</keyword>
<evidence type="ECO:0000256" key="4">
    <source>
        <dbReference type="ARBA" id="ARBA00022833"/>
    </source>
</evidence>
<feature type="compositionally biased region" description="Basic and acidic residues" evidence="8">
    <location>
        <begin position="226"/>
        <end position="242"/>
    </location>
</feature>
<evidence type="ECO:0000259" key="9">
    <source>
        <dbReference type="Pfam" id="PF07227"/>
    </source>
</evidence>
<dbReference type="OrthoDB" id="1985019at2759"/>
<dbReference type="CDD" id="cd15612">
    <property type="entry name" value="PHD_OBE1_like"/>
    <property type="match status" value="1"/>
</dbReference>
<proteinExistence type="predicted"/>
<feature type="compositionally biased region" description="Polar residues" evidence="8">
    <location>
        <begin position="111"/>
        <end position="120"/>
    </location>
</feature>
<feature type="region of interest" description="Disordered" evidence="8">
    <location>
        <begin position="218"/>
        <end position="368"/>
    </location>
</feature>
<dbReference type="GO" id="GO:0005634">
    <property type="term" value="C:nucleus"/>
    <property type="evidence" value="ECO:0007669"/>
    <property type="project" value="UniProtKB-SubCell"/>
</dbReference>
<feature type="region of interest" description="Disordered" evidence="8">
    <location>
        <begin position="72"/>
        <end position="206"/>
    </location>
</feature>
<feature type="compositionally biased region" description="Basic and acidic residues" evidence="8">
    <location>
        <begin position="400"/>
        <end position="416"/>
    </location>
</feature>
<dbReference type="InterPro" id="IPR032535">
    <property type="entry name" value="Oberon_CC"/>
</dbReference>
<dbReference type="InterPro" id="IPR032881">
    <property type="entry name" value="Oberon-like_PHD"/>
</dbReference>
<feature type="domain" description="Oberon coiled-coil region" evidence="10">
    <location>
        <begin position="1231"/>
        <end position="1324"/>
    </location>
</feature>
<comment type="caution">
    <text evidence="11">The sequence shown here is derived from an EMBL/GenBank/DDBJ whole genome shotgun (WGS) entry which is preliminary data.</text>
</comment>
<dbReference type="PANTHER" id="PTHR21736:SF20">
    <property type="entry name" value="PROTEIN OBERON 4"/>
    <property type="match status" value="1"/>
</dbReference>
<evidence type="ECO:0000256" key="5">
    <source>
        <dbReference type="ARBA" id="ARBA00023054"/>
    </source>
</evidence>
<organism evidence="11 12">
    <name type="scientific">Ceratopteris richardii</name>
    <name type="common">Triangle waterfern</name>
    <dbReference type="NCBI Taxonomy" id="49495"/>
    <lineage>
        <taxon>Eukaryota</taxon>
        <taxon>Viridiplantae</taxon>
        <taxon>Streptophyta</taxon>
        <taxon>Embryophyta</taxon>
        <taxon>Tracheophyta</taxon>
        <taxon>Polypodiopsida</taxon>
        <taxon>Polypodiidae</taxon>
        <taxon>Polypodiales</taxon>
        <taxon>Pteridineae</taxon>
        <taxon>Pteridaceae</taxon>
        <taxon>Parkerioideae</taxon>
        <taxon>Ceratopteris</taxon>
    </lineage>
</organism>
<name>A0A8T2S734_CERRI</name>
<feature type="compositionally biased region" description="Basic and acidic residues" evidence="8">
    <location>
        <begin position="128"/>
        <end position="146"/>
    </location>
</feature>
<evidence type="ECO:0000256" key="7">
    <source>
        <dbReference type="SAM" id="Coils"/>
    </source>
</evidence>
<evidence type="ECO:0000256" key="8">
    <source>
        <dbReference type="SAM" id="MobiDB-lite"/>
    </source>
</evidence>
<feature type="region of interest" description="Disordered" evidence="8">
    <location>
        <begin position="382"/>
        <end position="422"/>
    </location>
</feature>
<gene>
    <name evidence="11" type="ORF">KP509_22G032700</name>
</gene>
<dbReference type="Proteomes" id="UP000825935">
    <property type="component" value="Chromosome 22"/>
</dbReference>
<feature type="compositionally biased region" description="Polar residues" evidence="8">
    <location>
        <begin position="593"/>
        <end position="607"/>
    </location>
</feature>
<evidence type="ECO:0000259" key="10">
    <source>
        <dbReference type="Pfam" id="PF16312"/>
    </source>
</evidence>
<feature type="compositionally biased region" description="Basic and acidic residues" evidence="8">
    <location>
        <begin position="305"/>
        <end position="315"/>
    </location>
</feature>
<evidence type="ECO:0000313" key="11">
    <source>
        <dbReference type="EMBL" id="KAH7306824.1"/>
    </source>
</evidence>
<evidence type="ECO:0000256" key="1">
    <source>
        <dbReference type="ARBA" id="ARBA00004123"/>
    </source>
</evidence>
<dbReference type="GO" id="GO:0008270">
    <property type="term" value="F:zinc ion binding"/>
    <property type="evidence" value="ECO:0007669"/>
    <property type="project" value="UniProtKB-KW"/>
</dbReference>
<feature type="coiled-coil region" evidence="7">
    <location>
        <begin position="1279"/>
        <end position="1313"/>
    </location>
</feature>
<dbReference type="GO" id="GO:0010078">
    <property type="term" value="P:maintenance of root meristem identity"/>
    <property type="evidence" value="ECO:0007669"/>
    <property type="project" value="TreeGrafter"/>
</dbReference>
<evidence type="ECO:0000256" key="6">
    <source>
        <dbReference type="ARBA" id="ARBA00023242"/>
    </source>
</evidence>
<dbReference type="Pfam" id="PF07227">
    <property type="entry name" value="PHD_Oberon"/>
    <property type="match status" value="1"/>
</dbReference>
<keyword evidence="12" id="KW-1185">Reference proteome</keyword>
<feature type="compositionally biased region" description="Low complexity" evidence="8">
    <location>
        <begin position="264"/>
        <end position="278"/>
    </location>
</feature>
<feature type="region of interest" description="Disordered" evidence="8">
    <location>
        <begin position="697"/>
        <end position="721"/>
    </location>
</feature>
<dbReference type="GO" id="GO:0010492">
    <property type="term" value="P:maintenance of shoot apical meristem identity"/>
    <property type="evidence" value="ECO:0007669"/>
    <property type="project" value="TreeGrafter"/>
</dbReference>
<evidence type="ECO:0008006" key="13">
    <source>
        <dbReference type="Google" id="ProtNLM"/>
    </source>
</evidence>
<sequence>MVAPSSILKDSSSFPCLKRKHDLDDHARCLYPLDRNPDHPWKQAKSDFHGYGSSENGKHLSRLDKARNFAKRDADAKVGAKTPSFSALSNPDRRSECGNSWREGSERGDTQRSQFSARQENGNHHKQIFADEKQERHFKSSEDDRRKGHTVSAFRATSPKHRMIHLDNSTPVNISHSSNRPLLKREALVPGSSSFERTRKPEEKNTFKRIVKLKAKLSSYTLETSDTSKDSNHKVCEEEKKLPCSPSKSNNGSSAEHSWKSSLSARASKSQRPSPSSSELVSADRSVAEPSIPFLHVTRRARSERKRDESSKNPPDKLTSLDKASIGIRKDLSEKQEAQSSEIFRARKGEPRDVEANTTVSMNGCRDSDTAELNSLCKIYHSGAEDEREEGELEPEEDISERHSSESRNEIKHGEASDPQIECKSLETESKGQGINISEGQIDCKEASENRQPHEDNLNSHEMTLSTSNGSEDFLLTVKTKDPHISDAVIGPGMSRRDLETDSSTKIVSVEVSDEGQKSNGYFTAIDLNGSSLCSPDSTGNAEEARMILNLATDCSPKAAEVCGLPHKKDENSSPKQVGTPVSLESSSDRTGDNPQTHGQAYSTPNTEEMYRDADPHVQQEGTDTKDGISLIEQTDELDIYQQKQKRLKVGALEFSLALPGCFTGSCSSAPRAGEHDVYRESNAQKPHQDFHLQIQNSPGPGNRSVRNMAEAQRATQSLSRLRTESLSNGFTASLSLSSFVHNPSCSLNCNTDDEEKELSCGETKQISQDKWERNCGNEQGLYGAASRNMCNEVHRKLDGILDKPCLQNGSINGDNGLPLHVLDGKYNENGQGNEKNHRVASGFGKAVLQNRVRSVDTQAPAFLQKPEVSERNQGMDGKSSSYVKIGLFGIASEPITFMAQKLQELPDSFLEGLKGLVKEVLGDFAKREEFLTLQEIIKSRTDLTEETLLRAHPIQLEILVALKTGMQSFVQQGAKTLTYKALIEIFLQKRCRNVNCQQSLPVDGCECKICSQKKGFCYECMCMVCSKFDSYLNTTRWVGCDVCMHWCHTDCGLRMSHIRSTTVSHDGIESREIQFQCLSCDRYMELYGFVRVVIENFASTWGSEAMAKELDCVRRIFHGSEDVRGKKLRWKAEEMLQMLERNVAVDDVCSRMLHFFSEGDNKMDKAGLLPSKTVQPIEGGSHKRDVLQDTAAQHSIVTSKLSGSGDSKTQERVEECARPIHKEDGLVYGLKDLHQIIDTKLTDVLMYQTRADAAREDAMNLQQIISFKAKKIEEEYQFDCAKLGLVEAEEQLRKCQEELLALERSYQEYQIMKIRIESDMKNLRTKTVERSTPQLA</sequence>
<keyword evidence="4" id="KW-0862">Zinc</keyword>
<accession>A0A8T2S734</accession>
<feature type="domain" description="Oberon-like PHD finger" evidence="9">
    <location>
        <begin position="992"/>
        <end position="1116"/>
    </location>
</feature>
<feature type="region of interest" description="Disordered" evidence="8">
    <location>
        <begin position="566"/>
        <end position="607"/>
    </location>
</feature>
<feature type="compositionally biased region" description="Basic and acidic residues" evidence="8">
    <location>
        <begin position="328"/>
        <end position="337"/>
    </location>
</feature>
<dbReference type="GO" id="GO:0010468">
    <property type="term" value="P:regulation of gene expression"/>
    <property type="evidence" value="ECO:0007669"/>
    <property type="project" value="TreeGrafter"/>
</dbReference>
<dbReference type="Pfam" id="PF16312">
    <property type="entry name" value="Oberon_cc"/>
    <property type="match status" value="1"/>
</dbReference>
<keyword evidence="5 7" id="KW-0175">Coiled coil</keyword>
<reference evidence="11" key="1">
    <citation type="submission" date="2021-08" db="EMBL/GenBank/DDBJ databases">
        <title>WGS assembly of Ceratopteris richardii.</title>
        <authorList>
            <person name="Marchant D.B."/>
            <person name="Chen G."/>
            <person name="Jenkins J."/>
            <person name="Shu S."/>
            <person name="Leebens-Mack J."/>
            <person name="Grimwood J."/>
            <person name="Schmutz J."/>
            <person name="Soltis P."/>
            <person name="Soltis D."/>
            <person name="Chen Z.-H."/>
        </authorList>
    </citation>
    <scope>NUCLEOTIDE SEQUENCE</scope>
    <source>
        <strain evidence="11">Whitten #5841</strain>
        <tissue evidence="11">Leaf</tissue>
    </source>
</reference>